<dbReference type="Proteomes" id="UP001149165">
    <property type="component" value="Unassembled WGS sequence"/>
</dbReference>
<dbReference type="EMBL" id="JAPQKH010000005">
    <property type="protein sequence ID" value="KAJ5097367.1"/>
    <property type="molecule type" value="Genomic_DNA"/>
</dbReference>
<gene>
    <name evidence="2" type="ORF">N7456_008088</name>
</gene>
<reference evidence="2" key="1">
    <citation type="submission" date="2022-11" db="EMBL/GenBank/DDBJ databases">
        <authorList>
            <person name="Petersen C."/>
        </authorList>
    </citation>
    <scope>NUCLEOTIDE SEQUENCE</scope>
    <source>
        <strain evidence="2">IBT 30069</strain>
    </source>
</reference>
<dbReference type="OrthoDB" id="10066232at2759"/>
<dbReference type="SUPFAM" id="SSF81301">
    <property type="entry name" value="Nucleotidyltransferase"/>
    <property type="match status" value="1"/>
</dbReference>
<keyword evidence="3" id="KW-1185">Reference proteome</keyword>
<dbReference type="Gene3D" id="3.30.460.40">
    <property type="match status" value="1"/>
</dbReference>
<sequence>MGDDNATPSSTTQSHCSSDRTDQLADLDSAAASLTITLKQMEIPHVFIGGYAVSLLGGDRITEDVDVLVGQDCFDLLLDEPQFSRSSDNRLVFRHDRENVHIDIMNYDDHGFRTNPDFPLPNPANNSLILERRETSDKELVTPGKL</sequence>
<comment type="caution">
    <text evidence="2">The sequence shown here is derived from an EMBL/GenBank/DDBJ whole genome shotgun (WGS) entry which is preliminary data.</text>
</comment>
<accession>A0A9W9K9V4</accession>
<dbReference type="InterPro" id="IPR043519">
    <property type="entry name" value="NT_sf"/>
</dbReference>
<evidence type="ECO:0000313" key="3">
    <source>
        <dbReference type="Proteomes" id="UP001149165"/>
    </source>
</evidence>
<organism evidence="2 3">
    <name type="scientific">Penicillium angulare</name>
    <dbReference type="NCBI Taxonomy" id="116970"/>
    <lineage>
        <taxon>Eukaryota</taxon>
        <taxon>Fungi</taxon>
        <taxon>Dikarya</taxon>
        <taxon>Ascomycota</taxon>
        <taxon>Pezizomycotina</taxon>
        <taxon>Eurotiomycetes</taxon>
        <taxon>Eurotiomycetidae</taxon>
        <taxon>Eurotiales</taxon>
        <taxon>Aspergillaceae</taxon>
        <taxon>Penicillium</taxon>
    </lineage>
</organism>
<feature type="region of interest" description="Disordered" evidence="1">
    <location>
        <begin position="1"/>
        <end position="21"/>
    </location>
</feature>
<name>A0A9W9K9V4_9EURO</name>
<evidence type="ECO:0000313" key="2">
    <source>
        <dbReference type="EMBL" id="KAJ5097367.1"/>
    </source>
</evidence>
<dbReference type="AlphaFoldDB" id="A0A9W9K9V4"/>
<reference evidence="2" key="2">
    <citation type="journal article" date="2023" name="IMA Fungus">
        <title>Comparative genomic study of the Penicillium genus elucidates a diverse pangenome and 15 lateral gene transfer events.</title>
        <authorList>
            <person name="Petersen C."/>
            <person name="Sorensen T."/>
            <person name="Nielsen M.R."/>
            <person name="Sondergaard T.E."/>
            <person name="Sorensen J.L."/>
            <person name="Fitzpatrick D.A."/>
            <person name="Frisvad J.C."/>
            <person name="Nielsen K.L."/>
        </authorList>
    </citation>
    <scope>NUCLEOTIDE SEQUENCE</scope>
    <source>
        <strain evidence="2">IBT 30069</strain>
    </source>
</reference>
<protein>
    <submittedName>
        <fullName evidence="2">Uncharacterized protein</fullName>
    </submittedName>
</protein>
<proteinExistence type="predicted"/>
<feature type="compositionally biased region" description="Polar residues" evidence="1">
    <location>
        <begin position="1"/>
        <end position="16"/>
    </location>
</feature>
<evidence type="ECO:0000256" key="1">
    <source>
        <dbReference type="SAM" id="MobiDB-lite"/>
    </source>
</evidence>